<dbReference type="STRING" id="146817.SAMN04488502_11115"/>
<dbReference type="SMART" id="SM00909">
    <property type="entry name" value="Germane"/>
    <property type="match status" value="1"/>
</dbReference>
<dbReference type="OrthoDB" id="9809406at2"/>
<proteinExistence type="predicted"/>
<feature type="compositionally biased region" description="Polar residues" evidence="1">
    <location>
        <begin position="27"/>
        <end position="47"/>
    </location>
</feature>
<dbReference type="EMBL" id="FNHB01000011">
    <property type="protein sequence ID" value="SDN05236.1"/>
    <property type="molecule type" value="Genomic_DNA"/>
</dbReference>
<reference evidence="4 5" key="1">
    <citation type="submission" date="2016-10" db="EMBL/GenBank/DDBJ databases">
        <authorList>
            <person name="de Groot N.N."/>
        </authorList>
    </citation>
    <scope>NUCLEOTIDE SEQUENCE [LARGE SCALE GENOMIC DNA]</scope>
    <source>
        <strain evidence="4 5">DSM 1736</strain>
    </source>
</reference>
<dbReference type="Pfam" id="PF10646">
    <property type="entry name" value="Germane"/>
    <property type="match status" value="1"/>
</dbReference>
<keyword evidence="5" id="KW-1185">Reference proteome</keyword>
<sequence>MTAKWKYLLLILVALALLIAGCDQNKQTPESLTPDQAQEQQGNTAVQPGSDPAKAGTMRIVIYHADKTATHLVPEDHVVPVSTHPLKVAAELLIAGTKKPELMPVMPPGTHLRGIWIKDHIAYIDFDDKLIKNNSGGSAGEILLVGAIVNTLTEFPEVQKVQLLVEGKKISTISGHLDTSEPLSRSENLIKK</sequence>
<feature type="chain" id="PRO_5011684419" evidence="2">
    <location>
        <begin position="26"/>
        <end position="192"/>
    </location>
</feature>
<evidence type="ECO:0000259" key="3">
    <source>
        <dbReference type="SMART" id="SM00909"/>
    </source>
</evidence>
<evidence type="ECO:0000256" key="1">
    <source>
        <dbReference type="SAM" id="MobiDB-lite"/>
    </source>
</evidence>
<evidence type="ECO:0000313" key="5">
    <source>
        <dbReference type="Proteomes" id="UP000214880"/>
    </source>
</evidence>
<feature type="signal peptide" evidence="2">
    <location>
        <begin position="1"/>
        <end position="25"/>
    </location>
</feature>
<dbReference type="PROSITE" id="PS51257">
    <property type="entry name" value="PROKAR_LIPOPROTEIN"/>
    <property type="match status" value="1"/>
</dbReference>
<feature type="region of interest" description="Disordered" evidence="1">
    <location>
        <begin position="27"/>
        <end position="53"/>
    </location>
</feature>
<protein>
    <submittedName>
        <fullName evidence="4">Sporulation and spore germination</fullName>
    </submittedName>
</protein>
<dbReference type="AlphaFoldDB" id="A0A1G9Y9A2"/>
<evidence type="ECO:0000313" key="4">
    <source>
        <dbReference type="EMBL" id="SDN05236.1"/>
    </source>
</evidence>
<name>A0A1G9Y9A2_9FIRM</name>
<dbReference type="RefSeq" id="WP_092074610.1">
    <property type="nucleotide sequence ID" value="NZ_FNHB01000011.1"/>
</dbReference>
<keyword evidence="2" id="KW-0732">Signal</keyword>
<organism evidence="4 5">
    <name type="scientific">Dendrosporobacter quercicolus</name>
    <dbReference type="NCBI Taxonomy" id="146817"/>
    <lineage>
        <taxon>Bacteria</taxon>
        <taxon>Bacillati</taxon>
        <taxon>Bacillota</taxon>
        <taxon>Negativicutes</taxon>
        <taxon>Selenomonadales</taxon>
        <taxon>Sporomusaceae</taxon>
        <taxon>Dendrosporobacter</taxon>
    </lineage>
</organism>
<dbReference type="Proteomes" id="UP000214880">
    <property type="component" value="Unassembled WGS sequence"/>
</dbReference>
<dbReference type="InterPro" id="IPR019606">
    <property type="entry name" value="GerMN"/>
</dbReference>
<feature type="domain" description="GerMN" evidence="3">
    <location>
        <begin position="86"/>
        <end position="174"/>
    </location>
</feature>
<gene>
    <name evidence="4" type="ORF">SAMN04488502_11115</name>
</gene>
<accession>A0A1G9Y9A2</accession>
<evidence type="ECO:0000256" key="2">
    <source>
        <dbReference type="SAM" id="SignalP"/>
    </source>
</evidence>